<evidence type="ECO:0000313" key="8">
    <source>
        <dbReference type="Proteomes" id="UP001268542"/>
    </source>
</evidence>
<protein>
    <submittedName>
        <fullName evidence="7">NtaA/DmoA family FMN-dependent monooxygenase</fullName>
        <ecNumber evidence="7">1.14.-.-</ecNumber>
    </submittedName>
</protein>
<reference evidence="7 8" key="1">
    <citation type="submission" date="2023-08" db="EMBL/GenBank/DDBJ databases">
        <title>Nocardioides seae sp. nov., a bacterium isolated from a soil.</title>
        <authorList>
            <person name="Wang X."/>
        </authorList>
    </citation>
    <scope>NUCLEOTIDE SEQUENCE [LARGE SCALE GENOMIC DNA]</scope>
    <source>
        <strain evidence="7 8">YZH12</strain>
    </source>
</reference>
<dbReference type="CDD" id="cd01095">
    <property type="entry name" value="Nitrilotriacetate_monoxgenase"/>
    <property type="match status" value="1"/>
</dbReference>
<keyword evidence="4 7" id="KW-0503">Monooxygenase</keyword>
<evidence type="ECO:0000313" key="7">
    <source>
        <dbReference type="EMBL" id="MDT9595016.1"/>
    </source>
</evidence>
<dbReference type="PIRSF" id="PIRSF000337">
    <property type="entry name" value="NTA_MOA"/>
    <property type="match status" value="1"/>
</dbReference>
<dbReference type="InterPro" id="IPR011251">
    <property type="entry name" value="Luciferase-like_dom"/>
</dbReference>
<dbReference type="EMBL" id="JAVYII010000009">
    <property type="protein sequence ID" value="MDT9595016.1"/>
    <property type="molecule type" value="Genomic_DNA"/>
</dbReference>
<dbReference type="PANTHER" id="PTHR30011:SF16">
    <property type="entry name" value="C2H2 FINGER DOMAIN TRANSCRIPTION FACTOR (EUROFUNG)-RELATED"/>
    <property type="match status" value="1"/>
</dbReference>
<dbReference type="RefSeq" id="WP_315735360.1">
    <property type="nucleotide sequence ID" value="NZ_JAVYII010000009.1"/>
</dbReference>
<keyword evidence="8" id="KW-1185">Reference proteome</keyword>
<evidence type="ECO:0000256" key="1">
    <source>
        <dbReference type="ARBA" id="ARBA00022630"/>
    </source>
</evidence>
<dbReference type="InterPro" id="IPR051260">
    <property type="entry name" value="Diverse_substr_monoxygenases"/>
</dbReference>
<dbReference type="SUPFAM" id="SSF51679">
    <property type="entry name" value="Bacterial luciferase-like"/>
    <property type="match status" value="1"/>
</dbReference>
<dbReference type="InterPro" id="IPR016215">
    <property type="entry name" value="NTA_MOA"/>
</dbReference>
<dbReference type="InterPro" id="IPR036661">
    <property type="entry name" value="Luciferase-like_sf"/>
</dbReference>
<comment type="caution">
    <text evidence="7">The sequence shown here is derived from an EMBL/GenBank/DDBJ whole genome shotgun (WGS) entry which is preliminary data.</text>
</comment>
<dbReference type="Proteomes" id="UP001268542">
    <property type="component" value="Unassembled WGS sequence"/>
</dbReference>
<dbReference type="EC" id="1.14.-.-" evidence="7"/>
<accession>A0ABU3Q0J1</accession>
<evidence type="ECO:0000256" key="3">
    <source>
        <dbReference type="ARBA" id="ARBA00023002"/>
    </source>
</evidence>
<dbReference type="NCBIfam" id="TIGR03860">
    <property type="entry name" value="FMN_nitrolo"/>
    <property type="match status" value="1"/>
</dbReference>
<sequence length="439" mass="47938">MSGRRGLLLGLLLGGVSRSWHQPWGRADEATRLSLYADLTRKAEAAKIDTIFLADTVTVNEKAPEPGLEPITLLSALAGLTDRIGLIGSVSTSFTEPFNVARQIASLDHLSGGRAGWNVVTSAWGEQNFGRELPDHDDRYAVAEEFTTLVERLWDSWDADAVVRDVGRRLLVDPARVRRVDWESEHFKVAGPLNVPRTPQGRPIIAQAGSSEAGRDLGARHADLVFTTGLTDVAESVRLRADLRRRAVAAGRAPDAVKVLPGVAPVVAASDAEARRIWEDSHELLDLDAARASLAGQFAGVDLSDVDLDDPVPLERLPAEDEVQGRRSRYGVMLRLVTSGELRTVRDLVLYHASAAGHWFPIGSVERVADQLQQRWEAGAADGFNFLPFYLNYPGGLEALTEGLVPELQRRGLFHTDYEHETLRANLGLAPHDAEEAIA</sequence>
<proteinExistence type="inferred from homology"/>
<evidence type="ECO:0000256" key="4">
    <source>
        <dbReference type="ARBA" id="ARBA00023033"/>
    </source>
</evidence>
<gene>
    <name evidence="7" type="ORF">RDV89_18145</name>
</gene>
<name>A0ABU3Q0J1_9ACTN</name>
<keyword evidence="2" id="KW-0288">FMN</keyword>
<dbReference type="Pfam" id="PF00296">
    <property type="entry name" value="Bac_luciferase"/>
    <property type="match status" value="1"/>
</dbReference>
<comment type="similarity">
    <text evidence="5">Belongs to the NtaA/SnaA/DszA monooxygenase family.</text>
</comment>
<evidence type="ECO:0000256" key="5">
    <source>
        <dbReference type="ARBA" id="ARBA00033748"/>
    </source>
</evidence>
<feature type="domain" description="Luciferase-like" evidence="6">
    <location>
        <begin position="31"/>
        <end position="380"/>
    </location>
</feature>
<organism evidence="7 8">
    <name type="scientific">Nocardioides imazamoxiresistens</name>
    <dbReference type="NCBI Taxonomy" id="3231893"/>
    <lineage>
        <taxon>Bacteria</taxon>
        <taxon>Bacillati</taxon>
        <taxon>Actinomycetota</taxon>
        <taxon>Actinomycetes</taxon>
        <taxon>Propionibacteriales</taxon>
        <taxon>Nocardioidaceae</taxon>
        <taxon>Nocardioides</taxon>
    </lineage>
</organism>
<keyword evidence="1" id="KW-0285">Flavoprotein</keyword>
<keyword evidence="3 7" id="KW-0560">Oxidoreductase</keyword>
<evidence type="ECO:0000259" key="6">
    <source>
        <dbReference type="Pfam" id="PF00296"/>
    </source>
</evidence>
<dbReference type="Gene3D" id="3.20.20.30">
    <property type="entry name" value="Luciferase-like domain"/>
    <property type="match status" value="1"/>
</dbReference>
<evidence type="ECO:0000256" key="2">
    <source>
        <dbReference type="ARBA" id="ARBA00022643"/>
    </source>
</evidence>
<dbReference type="GO" id="GO:0004497">
    <property type="term" value="F:monooxygenase activity"/>
    <property type="evidence" value="ECO:0007669"/>
    <property type="project" value="UniProtKB-KW"/>
</dbReference>
<dbReference type="PANTHER" id="PTHR30011">
    <property type="entry name" value="ALKANESULFONATE MONOOXYGENASE-RELATED"/>
    <property type="match status" value="1"/>
</dbReference>